<dbReference type="AlphaFoldDB" id="A0AAV3RCT9"/>
<keyword evidence="3" id="KW-1185">Reference proteome</keyword>
<feature type="domain" description="Retrovirus-related Pol polyprotein from transposon TNT 1-94-like beta-barrel" evidence="1">
    <location>
        <begin position="126"/>
        <end position="193"/>
    </location>
</feature>
<dbReference type="Pfam" id="PF22936">
    <property type="entry name" value="Pol_BBD"/>
    <property type="match status" value="1"/>
</dbReference>
<dbReference type="InterPro" id="IPR054722">
    <property type="entry name" value="PolX-like_BBD"/>
</dbReference>
<name>A0AAV3RCT9_LITER</name>
<accession>A0AAV3RCT9</accession>
<dbReference type="Pfam" id="PF14223">
    <property type="entry name" value="Retrotran_gag_2"/>
    <property type="match status" value="1"/>
</dbReference>
<comment type="caution">
    <text evidence="2">The sequence shown here is derived from an EMBL/GenBank/DDBJ whole genome shotgun (WGS) entry which is preliminary data.</text>
</comment>
<proteinExistence type="predicted"/>
<evidence type="ECO:0000313" key="3">
    <source>
        <dbReference type="Proteomes" id="UP001454036"/>
    </source>
</evidence>
<reference evidence="2 3" key="1">
    <citation type="submission" date="2024-01" db="EMBL/GenBank/DDBJ databases">
        <title>The complete chloroplast genome sequence of Lithospermum erythrorhizon: insights into the phylogenetic relationship among Boraginaceae species and the maternal lineages of purple gromwells.</title>
        <authorList>
            <person name="Okada T."/>
            <person name="Watanabe K."/>
        </authorList>
    </citation>
    <scope>NUCLEOTIDE SEQUENCE [LARGE SCALE GENOMIC DNA]</scope>
</reference>
<evidence type="ECO:0000259" key="1">
    <source>
        <dbReference type="Pfam" id="PF22936"/>
    </source>
</evidence>
<dbReference type="PANTHER" id="PTHR47592:SF24">
    <property type="entry name" value="BNACNNG30200D PROTEIN"/>
    <property type="match status" value="1"/>
</dbReference>
<protein>
    <recommendedName>
        <fullName evidence="1">Retrovirus-related Pol polyprotein from transposon TNT 1-94-like beta-barrel domain-containing protein</fullName>
    </recommendedName>
</protein>
<organism evidence="2 3">
    <name type="scientific">Lithospermum erythrorhizon</name>
    <name type="common">Purple gromwell</name>
    <name type="synonym">Lithospermum officinale var. erythrorhizon</name>
    <dbReference type="NCBI Taxonomy" id="34254"/>
    <lineage>
        <taxon>Eukaryota</taxon>
        <taxon>Viridiplantae</taxon>
        <taxon>Streptophyta</taxon>
        <taxon>Embryophyta</taxon>
        <taxon>Tracheophyta</taxon>
        <taxon>Spermatophyta</taxon>
        <taxon>Magnoliopsida</taxon>
        <taxon>eudicotyledons</taxon>
        <taxon>Gunneridae</taxon>
        <taxon>Pentapetalae</taxon>
        <taxon>asterids</taxon>
        <taxon>lamiids</taxon>
        <taxon>Boraginales</taxon>
        <taxon>Boraginaceae</taxon>
        <taxon>Boraginoideae</taxon>
        <taxon>Lithospermeae</taxon>
        <taxon>Lithospermum</taxon>
    </lineage>
</organism>
<dbReference type="PANTHER" id="PTHR47592">
    <property type="entry name" value="PBF68 PROTEIN"/>
    <property type="match status" value="1"/>
</dbReference>
<dbReference type="EMBL" id="BAABME010026375">
    <property type="protein sequence ID" value="GAA0173783.1"/>
    <property type="molecule type" value="Genomic_DNA"/>
</dbReference>
<gene>
    <name evidence="2" type="ORF">LIER_41586</name>
</gene>
<evidence type="ECO:0000313" key="2">
    <source>
        <dbReference type="EMBL" id="GAA0173783.1"/>
    </source>
</evidence>
<dbReference type="Proteomes" id="UP001454036">
    <property type="component" value="Unassembled WGS sequence"/>
</dbReference>
<sequence length="197" mass="22085">MVDGKCLGDQVQELEVMFHEIHVEGMMLSEGFQVTAIIEKLPPSWKDFKNYLKHKRKEMAVKELALRLHIEEDNRNAGVVSALPNPSVGEVKANVIEQGISSKKEKKSNFALRGPFFKRNGHNSKGATRHVCSVKEHFTTYKKITNGEKMYMENSASSTIEGEGSVVLKMTSRKQVTLNKVLHVLELRKNSVSGFGA</sequence>